<keyword evidence="5 8" id="KW-0812">Transmembrane</keyword>
<dbReference type="GO" id="GO:0005886">
    <property type="term" value="C:plasma membrane"/>
    <property type="evidence" value="ECO:0007669"/>
    <property type="project" value="UniProtKB-SubCell"/>
</dbReference>
<keyword evidence="7 8" id="KW-0472">Membrane</keyword>
<feature type="transmembrane region" description="Helical" evidence="8">
    <location>
        <begin position="51"/>
        <end position="71"/>
    </location>
</feature>
<evidence type="ECO:0000256" key="8">
    <source>
        <dbReference type="SAM" id="Phobius"/>
    </source>
</evidence>
<feature type="transmembrane region" description="Helical" evidence="8">
    <location>
        <begin position="393"/>
        <end position="413"/>
    </location>
</feature>
<dbReference type="InterPro" id="IPR017588">
    <property type="entry name" value="UacT-like"/>
</dbReference>
<dbReference type="PANTHER" id="PTHR42810">
    <property type="entry name" value="PURINE PERMEASE C1399.01C-RELATED"/>
    <property type="match status" value="1"/>
</dbReference>
<reference evidence="11 12" key="2">
    <citation type="submission" date="2019-01" db="EMBL/GenBank/DDBJ databases">
        <authorList>
            <person name="Li Y."/>
        </authorList>
    </citation>
    <scope>NUCLEOTIDE SEQUENCE [LARGE SCALE GENOMIC DNA]</scope>
    <source>
        <strain evidence="10 11">07D10-4-3</strain>
        <strain evidence="9 12">SK2B-1</strain>
    </source>
</reference>
<proteinExistence type="inferred from homology"/>
<evidence type="ECO:0000313" key="11">
    <source>
        <dbReference type="Proteomes" id="UP000284451"/>
    </source>
</evidence>
<protein>
    <submittedName>
        <fullName evidence="9">Purine permease</fullName>
    </submittedName>
</protein>
<evidence type="ECO:0000256" key="7">
    <source>
        <dbReference type="ARBA" id="ARBA00023136"/>
    </source>
</evidence>
<keyword evidence="3" id="KW-0813">Transport</keyword>
<feature type="transmembrane region" description="Helical" evidence="8">
    <location>
        <begin position="250"/>
        <end position="278"/>
    </location>
</feature>
<dbReference type="Proteomes" id="UP000284476">
    <property type="component" value="Unassembled WGS sequence"/>
</dbReference>
<evidence type="ECO:0000256" key="4">
    <source>
        <dbReference type="ARBA" id="ARBA00022475"/>
    </source>
</evidence>
<dbReference type="NCBIfam" id="NF037981">
    <property type="entry name" value="NCS2_1"/>
    <property type="match status" value="1"/>
</dbReference>
<dbReference type="AlphaFoldDB" id="A0A443JE24"/>
<evidence type="ECO:0000256" key="1">
    <source>
        <dbReference type="ARBA" id="ARBA00004651"/>
    </source>
</evidence>
<dbReference type="InterPro" id="IPR006042">
    <property type="entry name" value="Xan_ur_permease"/>
</dbReference>
<comment type="caution">
    <text evidence="9">The sequence shown here is derived from an EMBL/GenBank/DDBJ whole genome shotgun (WGS) entry which is preliminary data.</text>
</comment>
<dbReference type="EMBL" id="SAUZ01000018">
    <property type="protein sequence ID" value="RWR18768.1"/>
    <property type="molecule type" value="Genomic_DNA"/>
</dbReference>
<evidence type="ECO:0000313" key="10">
    <source>
        <dbReference type="EMBL" id="RWR27834.1"/>
    </source>
</evidence>
<feature type="transmembrane region" description="Helical" evidence="8">
    <location>
        <begin position="184"/>
        <end position="202"/>
    </location>
</feature>
<sequence length="465" mass="48698">MPQVPDPVEQKLPVNQLMPLALQHVLVMYAGAVAVPLIVGRALNLSPQEVAFLISADLFACGIATLIQSWGFPGVGIRLPVMMGVTFASLGPMLSIAASSDAGLLGIFGSVIGAGIFGILIAPFVSRLLPLFPPVVTGTIILIIGVSLMRVGINWAGGGQPTITRVVDGVPGAFPNPDYAAPQGLMIAGFVLLFILALLKWARGFVRNVAVLLGIVAGCVVASVLGLMHFDRVGQADWIGLVMPFHFGMPTFHLVPILTMCIVMIVVMIESLGMFLALGEMTGRKVDRAALTRGLRADGLGTLIGGIFNTFPYTSFSQNVGLVGVTGIRSRWVTVAGGGIMILLGLMPKMSALVESVPQVVLGGAGLVMFGMVAATGARILGTVDFKKNPNNLFVVAISVGFGMIPIVAPNFFRSLPHDLHPLLESGILLAAISSVLMNLFFNGIVSEKEAEEEATKAATTAEHA</sequence>
<dbReference type="NCBIfam" id="TIGR03173">
    <property type="entry name" value="pbuX"/>
    <property type="match status" value="1"/>
</dbReference>
<evidence type="ECO:0000256" key="3">
    <source>
        <dbReference type="ARBA" id="ARBA00022448"/>
    </source>
</evidence>
<keyword evidence="6 8" id="KW-1133">Transmembrane helix</keyword>
<accession>A0A443K502</accession>
<gene>
    <name evidence="10" type="ORF">D2T29_17755</name>
    <name evidence="9" type="ORF">D2T30_15505</name>
</gene>
<evidence type="ECO:0000313" key="9">
    <source>
        <dbReference type="EMBL" id="RWR18768.1"/>
    </source>
</evidence>
<evidence type="ECO:0000256" key="5">
    <source>
        <dbReference type="ARBA" id="ARBA00022692"/>
    </source>
</evidence>
<comment type="subcellular location">
    <subcellularLocation>
        <location evidence="1">Cell membrane</location>
        <topology evidence="1">Multi-pass membrane protein</topology>
    </subcellularLocation>
</comment>
<comment type="similarity">
    <text evidence="2">Belongs to the nucleobase:cation symporter-2 (NCS2) (TC 2.A.40) family.</text>
</comment>
<feature type="transmembrane region" description="Helical" evidence="8">
    <location>
        <begin position="20"/>
        <end position="39"/>
    </location>
</feature>
<evidence type="ECO:0000313" key="12">
    <source>
        <dbReference type="Proteomes" id="UP000284476"/>
    </source>
</evidence>
<reference evidence="11 12" key="1">
    <citation type="submission" date="2019-01" db="EMBL/GenBank/DDBJ databases">
        <title>Sinorhodobacter populi sp. nov. isolated from the symptomatic bark tissue of Populus euramericana canker.</title>
        <authorList>
            <person name="Xu G."/>
        </authorList>
    </citation>
    <scope>NUCLEOTIDE SEQUENCE [LARGE SCALE GENOMIC DNA]</scope>
    <source>
        <strain evidence="10 11">07D10-4-3</strain>
        <strain evidence="9 12">SK2B-1</strain>
    </source>
</reference>
<evidence type="ECO:0000256" key="6">
    <source>
        <dbReference type="ARBA" id="ARBA00022989"/>
    </source>
</evidence>
<feature type="transmembrane region" description="Helical" evidence="8">
    <location>
        <begin position="104"/>
        <end position="125"/>
    </location>
</feature>
<dbReference type="Pfam" id="PF00860">
    <property type="entry name" value="Xan_ur_permease"/>
    <property type="match status" value="1"/>
</dbReference>
<organism evidence="9 12">
    <name type="scientific">Paenirhodobacter populi</name>
    <dbReference type="NCBI Taxonomy" id="2306993"/>
    <lineage>
        <taxon>Bacteria</taxon>
        <taxon>Pseudomonadati</taxon>
        <taxon>Pseudomonadota</taxon>
        <taxon>Alphaproteobacteria</taxon>
        <taxon>Rhodobacterales</taxon>
        <taxon>Rhodobacter group</taxon>
        <taxon>Paenirhodobacter</taxon>
    </lineage>
</organism>
<dbReference type="NCBIfam" id="TIGR00801">
    <property type="entry name" value="ncs2"/>
    <property type="match status" value="1"/>
</dbReference>
<feature type="transmembrane region" description="Helical" evidence="8">
    <location>
        <begin position="360"/>
        <end position="381"/>
    </location>
</feature>
<accession>A0A443JE24</accession>
<name>A0A443JE24_9RHOB</name>
<dbReference type="Proteomes" id="UP000284451">
    <property type="component" value="Unassembled WGS sequence"/>
</dbReference>
<dbReference type="GO" id="GO:0042907">
    <property type="term" value="F:xanthine transmembrane transporter activity"/>
    <property type="evidence" value="ECO:0007669"/>
    <property type="project" value="TreeGrafter"/>
</dbReference>
<feature type="transmembrane region" description="Helical" evidence="8">
    <location>
        <begin position="428"/>
        <end position="446"/>
    </location>
</feature>
<dbReference type="PANTHER" id="PTHR42810:SF4">
    <property type="entry name" value="URIC ACID TRANSPORTER UACT"/>
    <property type="match status" value="1"/>
</dbReference>
<keyword evidence="4" id="KW-1003">Cell membrane</keyword>
<dbReference type="EMBL" id="SAUY01000028">
    <property type="protein sequence ID" value="RWR27834.1"/>
    <property type="molecule type" value="Genomic_DNA"/>
</dbReference>
<dbReference type="RefSeq" id="WP_128209622.1">
    <property type="nucleotide sequence ID" value="NZ_JBHRSO010000024.1"/>
</dbReference>
<dbReference type="InterPro" id="IPR006043">
    <property type="entry name" value="NCS2"/>
</dbReference>
<feature type="transmembrane region" description="Helical" evidence="8">
    <location>
        <begin position="332"/>
        <end position="354"/>
    </location>
</feature>
<feature type="transmembrane region" description="Helical" evidence="8">
    <location>
        <begin position="209"/>
        <end position="230"/>
    </location>
</feature>
<evidence type="ECO:0000256" key="2">
    <source>
        <dbReference type="ARBA" id="ARBA00008821"/>
    </source>
</evidence>